<dbReference type="Pfam" id="PF01553">
    <property type="entry name" value="Acyltransferase"/>
    <property type="match status" value="1"/>
</dbReference>
<dbReference type="PANTHER" id="PTHR10983:SF24">
    <property type="entry name" value="1-ACYLGLYCEROL-3-PHOSPHATE O-ACYLTRANSFERASE 3, ISOFORM E-RELATED"/>
    <property type="match status" value="1"/>
</dbReference>
<dbReference type="InterPro" id="IPR032098">
    <property type="entry name" value="Acyltransf_C"/>
</dbReference>
<feature type="transmembrane region" description="Helical" evidence="5">
    <location>
        <begin position="58"/>
        <end position="80"/>
    </location>
</feature>
<dbReference type="AlphaFoldDB" id="A0A3F2RPQ5"/>
<evidence type="ECO:0000313" key="7">
    <source>
        <dbReference type="EMBL" id="RLN61858.1"/>
    </source>
</evidence>
<dbReference type="GO" id="GO:0012505">
    <property type="term" value="C:endomembrane system"/>
    <property type="evidence" value="ECO:0007669"/>
    <property type="project" value="TreeGrafter"/>
</dbReference>
<evidence type="ECO:0000259" key="6">
    <source>
        <dbReference type="SMART" id="SM00563"/>
    </source>
</evidence>
<evidence type="ECO:0000256" key="3">
    <source>
        <dbReference type="ARBA" id="ARBA00023315"/>
    </source>
</evidence>
<dbReference type="CDD" id="cd07990">
    <property type="entry name" value="LPLAT_LCLAT1-like"/>
    <property type="match status" value="1"/>
</dbReference>
<evidence type="ECO:0000313" key="8">
    <source>
        <dbReference type="EMBL" id="RLN70844.1"/>
    </source>
</evidence>
<proteinExistence type="inferred from homology"/>
<comment type="similarity">
    <text evidence="1">Belongs to the 1-acyl-sn-glycerol-3-phosphate acyltransferase family.</text>
</comment>
<keyword evidence="5" id="KW-1133">Transmembrane helix</keyword>
<name>A0A3F2RPQ5_9STRA</name>
<feature type="domain" description="Phospholipid/glycerol acyltransferase" evidence="6">
    <location>
        <begin position="134"/>
        <end position="256"/>
    </location>
</feature>
<dbReference type="SUPFAM" id="SSF69593">
    <property type="entry name" value="Glycerol-3-phosphate (1)-acyltransferase"/>
    <property type="match status" value="1"/>
</dbReference>
<keyword evidence="2" id="KW-0808">Transferase</keyword>
<comment type="caution">
    <text evidence="7">The sequence shown here is derived from an EMBL/GenBank/DDBJ whole genome shotgun (WGS) entry which is preliminary data.</text>
</comment>
<dbReference type="InterPro" id="IPR002123">
    <property type="entry name" value="Plipid/glycerol_acylTrfase"/>
</dbReference>
<evidence type="ECO:0000256" key="5">
    <source>
        <dbReference type="SAM" id="Phobius"/>
    </source>
</evidence>
<evidence type="ECO:0000313" key="10">
    <source>
        <dbReference type="Proteomes" id="UP000284657"/>
    </source>
</evidence>
<keyword evidence="5" id="KW-0472">Membrane</keyword>
<dbReference type="Proteomes" id="UP000284657">
    <property type="component" value="Unassembled WGS sequence"/>
</dbReference>
<reference evidence="9 10" key="1">
    <citation type="submission" date="2018-07" db="EMBL/GenBank/DDBJ databases">
        <title>Genome sequencing of oomycete isolates from Chile give support for New Zealand origin for Phytophthora kernoviae and make available the first Nothophytophthora sp. genome.</title>
        <authorList>
            <person name="Studholme D.J."/>
            <person name="Sanfuentes E."/>
            <person name="Panda P."/>
            <person name="Hill R."/>
            <person name="Sambles C."/>
            <person name="Grant M."/>
            <person name="Williams N.M."/>
            <person name="Mcdougal R.L."/>
        </authorList>
    </citation>
    <scope>NUCLEOTIDE SEQUENCE [LARGE SCALE GENOMIC DNA]</scope>
    <source>
        <strain evidence="7">Chile6</strain>
        <strain evidence="8">Chile7</strain>
    </source>
</reference>
<dbReference type="EMBL" id="MBAD02000178">
    <property type="protein sequence ID" value="RLN70844.1"/>
    <property type="molecule type" value="Genomic_DNA"/>
</dbReference>
<feature type="compositionally biased region" description="Basic and acidic residues" evidence="4">
    <location>
        <begin position="1"/>
        <end position="16"/>
    </location>
</feature>
<accession>A0A3F2RPQ5</accession>
<protein>
    <recommendedName>
        <fullName evidence="6">Phospholipid/glycerol acyltransferase domain-containing protein</fullName>
    </recommendedName>
</protein>
<dbReference type="Proteomes" id="UP000277300">
    <property type="component" value="Unassembled WGS sequence"/>
</dbReference>
<feature type="region of interest" description="Disordered" evidence="4">
    <location>
        <begin position="1"/>
        <end position="24"/>
    </location>
</feature>
<evidence type="ECO:0000256" key="2">
    <source>
        <dbReference type="ARBA" id="ARBA00022679"/>
    </source>
</evidence>
<dbReference type="Pfam" id="PF16076">
    <property type="entry name" value="Acyltransf_C"/>
    <property type="match status" value="1"/>
</dbReference>
<evidence type="ECO:0000256" key="4">
    <source>
        <dbReference type="SAM" id="MobiDB-lite"/>
    </source>
</evidence>
<dbReference type="GO" id="GO:0003841">
    <property type="term" value="F:1-acylglycerol-3-phosphate O-acyltransferase activity"/>
    <property type="evidence" value="ECO:0007669"/>
    <property type="project" value="TreeGrafter"/>
</dbReference>
<evidence type="ECO:0000313" key="9">
    <source>
        <dbReference type="Proteomes" id="UP000277300"/>
    </source>
</evidence>
<dbReference type="OrthoDB" id="186786at2759"/>
<dbReference type="SMART" id="SM00563">
    <property type="entry name" value="PlsC"/>
    <property type="match status" value="1"/>
</dbReference>
<dbReference type="PANTHER" id="PTHR10983">
    <property type="entry name" value="1-ACYLGLYCEROL-3-PHOSPHATE ACYLTRANSFERASE-RELATED"/>
    <property type="match status" value="1"/>
</dbReference>
<gene>
    <name evidence="8" type="ORF">BBJ29_003025</name>
    <name evidence="7" type="ORF">BBP00_00005145</name>
</gene>
<keyword evidence="5" id="KW-0812">Transmembrane</keyword>
<sequence>MSRSQEIRAAKEDEPSVKSPAGSMAEPEYEQDLNCVVHPSTKVEAQASWSGCVIGTGYLLLLVVCAFLNVAFVLWPLMLLRWTFGLSIRTCRPIFRLLEDAYFSMLAGLLEFVGGVKIVVTGDEELEFRPQDQVLLICNHRSEVDWIFFWNLALRLGVHDRIRVMMKSVIRFAPGLGWAMLLLEYPYINRNWATDQERLKKLIDSYKEVPMGSWLSMFPEGTALYDKTLEKSHDFAAAHGESRWDYVLQPRVRGFELCAEQLDPEYVVDLTIAYPELMQGVRPSPLRFVRGQFPTEVHMHVQRYHRSTLAKHKGKMDQWLKQRFAEKEERLQSFYENGAFEGKKCVRQELPLLRFVVPGIVFNAALCCLALYLLINFPVSSITWFALTTAFSVLQARSFGN</sequence>
<feature type="transmembrane region" description="Helical" evidence="5">
    <location>
        <begin position="352"/>
        <end position="375"/>
    </location>
</feature>
<keyword evidence="3" id="KW-0012">Acyltransferase</keyword>
<evidence type="ECO:0000256" key="1">
    <source>
        <dbReference type="ARBA" id="ARBA00008655"/>
    </source>
</evidence>
<dbReference type="EMBL" id="MBDO02000141">
    <property type="protein sequence ID" value="RLN61858.1"/>
    <property type="molecule type" value="Genomic_DNA"/>
</dbReference>
<organism evidence="7 9">
    <name type="scientific">Phytophthora kernoviae</name>
    <dbReference type="NCBI Taxonomy" id="325452"/>
    <lineage>
        <taxon>Eukaryota</taxon>
        <taxon>Sar</taxon>
        <taxon>Stramenopiles</taxon>
        <taxon>Oomycota</taxon>
        <taxon>Peronosporomycetes</taxon>
        <taxon>Peronosporales</taxon>
        <taxon>Peronosporaceae</taxon>
        <taxon>Phytophthora</taxon>
    </lineage>
</organism>